<protein>
    <submittedName>
        <fullName evidence="2">Oidioi.mRNA.OKI2018_I69.chr2.g6276.t1.cds</fullName>
    </submittedName>
</protein>
<proteinExistence type="predicted"/>
<feature type="domain" description="C-type lectin" evidence="1">
    <location>
        <begin position="179"/>
        <end position="270"/>
    </location>
</feature>
<name>A0ABN7T8Z3_OIKDI</name>
<dbReference type="Proteomes" id="UP001158576">
    <property type="component" value="Chromosome 2"/>
</dbReference>
<dbReference type="Pfam" id="PF00059">
    <property type="entry name" value="Lectin_C"/>
    <property type="match status" value="1"/>
</dbReference>
<dbReference type="EMBL" id="OU015567">
    <property type="protein sequence ID" value="CAG5112015.1"/>
    <property type="molecule type" value="Genomic_DNA"/>
</dbReference>
<accession>A0ABN7T8Z3</accession>
<dbReference type="CDD" id="cd00037">
    <property type="entry name" value="CLECT"/>
    <property type="match status" value="1"/>
</dbReference>
<organism evidence="2 3">
    <name type="scientific">Oikopleura dioica</name>
    <name type="common">Tunicate</name>
    <dbReference type="NCBI Taxonomy" id="34765"/>
    <lineage>
        <taxon>Eukaryota</taxon>
        <taxon>Metazoa</taxon>
        <taxon>Chordata</taxon>
        <taxon>Tunicata</taxon>
        <taxon>Appendicularia</taxon>
        <taxon>Copelata</taxon>
        <taxon>Oikopleuridae</taxon>
        <taxon>Oikopleura</taxon>
    </lineage>
</organism>
<evidence type="ECO:0000313" key="3">
    <source>
        <dbReference type="Proteomes" id="UP001158576"/>
    </source>
</evidence>
<dbReference type="InterPro" id="IPR016186">
    <property type="entry name" value="C-type_lectin-like/link_sf"/>
</dbReference>
<evidence type="ECO:0000313" key="2">
    <source>
        <dbReference type="EMBL" id="CAG5112015.1"/>
    </source>
</evidence>
<reference evidence="2 3" key="1">
    <citation type="submission" date="2021-04" db="EMBL/GenBank/DDBJ databases">
        <authorList>
            <person name="Bliznina A."/>
        </authorList>
    </citation>
    <scope>NUCLEOTIDE SEQUENCE [LARGE SCALE GENOMIC DNA]</scope>
</reference>
<dbReference type="SUPFAM" id="SSF56436">
    <property type="entry name" value="C-type lectin-like"/>
    <property type="match status" value="1"/>
</dbReference>
<keyword evidence="3" id="KW-1185">Reference proteome</keyword>
<dbReference type="InterPro" id="IPR001304">
    <property type="entry name" value="C-type_lectin-like"/>
</dbReference>
<dbReference type="InterPro" id="IPR016187">
    <property type="entry name" value="CTDL_fold"/>
</dbReference>
<sequence>MSKIPVFKAQDTSDVESWKCDQSCPIKKKDCREFCFVDDQFGLISRKFCRAWLKNENKKKRKRKNEKKRQHEEEISYSAEYSSVDLEDMESSLSSDINSASGFNPEMSVSYSSVSSASLSSKPFSSVSTISSSAKSSESSSETLSETFSKTFKVPISVPIDFISLSFGDFIIHKLIYKQLSWDKALERCQKIGGKLPYFNTKDDLRSFKDKLFGENKIYGTNTEENDRHHIWLGYRRYARNKNQMMNVYTNEPSTIAPYQTQSGQRCAAYNPTFISMSYFDFYCGSFERRATKDIYLTLCFVPDPHSRLN</sequence>
<gene>
    <name evidence="2" type="ORF">OKIOD_LOCUS15041</name>
</gene>
<evidence type="ECO:0000259" key="1">
    <source>
        <dbReference type="Pfam" id="PF00059"/>
    </source>
</evidence>
<dbReference type="Gene3D" id="3.10.100.10">
    <property type="entry name" value="Mannose-Binding Protein A, subunit A"/>
    <property type="match status" value="1"/>
</dbReference>